<dbReference type="GO" id="GO:0015977">
    <property type="term" value="P:carbon fixation"/>
    <property type="evidence" value="ECO:0007669"/>
    <property type="project" value="UniProtKB-ARBA"/>
</dbReference>
<dbReference type="FunFam" id="3.90.226.10:FF:000017">
    <property type="entry name" value="Propionyl-CoA carboxylase subunit beta 5"/>
    <property type="match status" value="1"/>
</dbReference>
<dbReference type="InterPro" id="IPR029045">
    <property type="entry name" value="ClpP/crotonase-like_dom_sf"/>
</dbReference>
<dbReference type="InterPro" id="IPR011762">
    <property type="entry name" value="COA_CT_N"/>
</dbReference>
<dbReference type="Pfam" id="PF01039">
    <property type="entry name" value="Carboxyl_trans"/>
    <property type="match status" value="1"/>
</dbReference>
<dbReference type="FunFam" id="3.90.226.10:FF:000016">
    <property type="entry name" value="Propionyl-CoA carboxylase, beta subunit"/>
    <property type="match status" value="1"/>
</dbReference>
<dbReference type="InterPro" id="IPR051047">
    <property type="entry name" value="AccD/PCCB"/>
</dbReference>
<accession>A0A5D4UGN3</accession>
<dbReference type="InterPro" id="IPR034733">
    <property type="entry name" value="AcCoA_carboxyl_beta"/>
</dbReference>
<dbReference type="SUPFAM" id="SSF52096">
    <property type="entry name" value="ClpP/crotonase"/>
    <property type="match status" value="2"/>
</dbReference>
<dbReference type="GO" id="GO:0006633">
    <property type="term" value="P:fatty acid biosynthetic process"/>
    <property type="evidence" value="ECO:0007669"/>
    <property type="project" value="InterPro"/>
</dbReference>
<feature type="domain" description="CoA carboxyltransferase C-terminal" evidence="3">
    <location>
        <begin position="255"/>
        <end position="511"/>
    </location>
</feature>
<name>A0A5D4UGN3_9BACI</name>
<comment type="similarity">
    <text evidence="1">Belongs to the AccD/PCCB family.</text>
</comment>
<dbReference type="STRING" id="189382.BHE18_08800"/>
<sequence>MDIYEKINELYDRRREVELGGGDKKIDKQHEKGKLTARERIDILVDPGSFVELNPFIEHRCSDFGLDGVQGPGDGVVTGYGKVNGKPIYLFSQDFTVFGGALGEMHAKKISHVMDLAVKNGAPFIGLNDSGGARIQEGVVSLDGYGHIFYRNSIYSGVIPQISVIMGPCAGGAVYSPAITDFVFMVDDTSQMFITGPKVIETVTGEKISSEDLGGAKVHNSISGNAHFRGKTEEEVLLEVRRLLAYLPQNNEEKPPRLEVDEEDDYRGNLTDLIPFDAIRPYDVRTVINEIVDEDSFMEVQKEFAKNIVVGLARIKGEVVGLVCNQPKFMAGGLDIDSSDKAARFIRFCDSFNIPLITFEDVTGFFPGIKQEHGGIIRHGAKILYAYSEATVPKMTVILRKAYGGAYVALNSKSIGADLVFAWPNAEIAVMGPQGAANIIFAREIAGSDNPEQLRDQKIEEYREKFANPYVAASRGMVDDVIDPRETRIKLIQGLEMMRNKREERPKKKHGNIPL</sequence>
<dbReference type="Gene3D" id="3.90.226.10">
    <property type="entry name" value="2-enoyl-CoA Hydratase, Chain A, domain 1"/>
    <property type="match status" value="2"/>
</dbReference>
<dbReference type="Proteomes" id="UP000324269">
    <property type="component" value="Unassembled WGS sequence"/>
</dbReference>
<gene>
    <name evidence="4" type="ORF">FZC85_06750</name>
</gene>
<dbReference type="GO" id="GO:0004658">
    <property type="term" value="F:propionyl-CoA carboxylase activity"/>
    <property type="evidence" value="ECO:0007669"/>
    <property type="project" value="UniProtKB-ARBA"/>
</dbReference>
<dbReference type="OrthoDB" id="9803706at2"/>
<dbReference type="InterPro" id="IPR000438">
    <property type="entry name" value="Acetyl_CoA_COase_Trfase_b_su"/>
</dbReference>
<dbReference type="InterPro" id="IPR011763">
    <property type="entry name" value="COA_CT_C"/>
</dbReference>
<dbReference type="AlphaFoldDB" id="A0A5D4UGN3"/>
<comment type="caution">
    <text evidence="4">The sequence shown here is derived from an EMBL/GenBank/DDBJ whole genome shotgun (WGS) entry which is preliminary data.</text>
</comment>
<dbReference type="EMBL" id="VTEZ01000002">
    <property type="protein sequence ID" value="TYS86695.1"/>
    <property type="molecule type" value="Genomic_DNA"/>
</dbReference>
<evidence type="ECO:0000313" key="4">
    <source>
        <dbReference type="EMBL" id="TYS86695.1"/>
    </source>
</evidence>
<proteinExistence type="inferred from homology"/>
<evidence type="ECO:0000259" key="3">
    <source>
        <dbReference type="PROSITE" id="PS50989"/>
    </source>
</evidence>
<evidence type="ECO:0000256" key="1">
    <source>
        <dbReference type="ARBA" id="ARBA00006102"/>
    </source>
</evidence>
<evidence type="ECO:0000313" key="5">
    <source>
        <dbReference type="Proteomes" id="UP000324269"/>
    </source>
</evidence>
<dbReference type="PROSITE" id="PS50980">
    <property type="entry name" value="COA_CT_NTER"/>
    <property type="match status" value="1"/>
</dbReference>
<dbReference type="GO" id="GO:0003989">
    <property type="term" value="F:acetyl-CoA carboxylase activity"/>
    <property type="evidence" value="ECO:0007669"/>
    <property type="project" value="InterPro"/>
</dbReference>
<dbReference type="PANTHER" id="PTHR43842">
    <property type="entry name" value="PROPIONYL-COA CARBOXYLASE BETA CHAIN"/>
    <property type="match status" value="1"/>
</dbReference>
<dbReference type="GO" id="GO:0009317">
    <property type="term" value="C:acetyl-CoA carboxylase complex"/>
    <property type="evidence" value="ECO:0007669"/>
    <property type="project" value="InterPro"/>
</dbReference>
<dbReference type="PRINTS" id="PR01070">
    <property type="entry name" value="ACCCTRFRASEB"/>
</dbReference>
<feature type="domain" description="CoA carboxyltransferase N-terminal" evidence="2">
    <location>
        <begin position="1"/>
        <end position="259"/>
    </location>
</feature>
<dbReference type="RefSeq" id="WP_148969553.1">
    <property type="nucleotide sequence ID" value="NZ_CANLNA010000007.1"/>
</dbReference>
<organism evidence="4 5">
    <name type="scientific">Rossellomorea aquimaris</name>
    <dbReference type="NCBI Taxonomy" id="189382"/>
    <lineage>
        <taxon>Bacteria</taxon>
        <taxon>Bacillati</taxon>
        <taxon>Bacillota</taxon>
        <taxon>Bacilli</taxon>
        <taxon>Bacillales</taxon>
        <taxon>Bacillaceae</taxon>
        <taxon>Rossellomorea</taxon>
    </lineage>
</organism>
<evidence type="ECO:0000259" key="2">
    <source>
        <dbReference type="PROSITE" id="PS50980"/>
    </source>
</evidence>
<dbReference type="PROSITE" id="PS50989">
    <property type="entry name" value="COA_CT_CTER"/>
    <property type="match status" value="1"/>
</dbReference>
<dbReference type="PANTHER" id="PTHR43842:SF2">
    <property type="entry name" value="PROPIONYL-COA CARBOXYLASE BETA CHAIN, MITOCHONDRIAL"/>
    <property type="match status" value="1"/>
</dbReference>
<protein>
    <submittedName>
        <fullName evidence="4">Acyl-CoA carboxylase subunit beta</fullName>
    </submittedName>
</protein>
<reference evidence="4 5" key="1">
    <citation type="submission" date="2019-08" db="EMBL/GenBank/DDBJ databases">
        <title>Bacillus genomes from the desert of Cuatro Cienegas, Coahuila.</title>
        <authorList>
            <person name="Olmedo-Alvarez G."/>
        </authorList>
    </citation>
    <scope>NUCLEOTIDE SEQUENCE [LARGE SCALE GENOMIC DNA]</scope>
    <source>
        <strain evidence="4 5">CH87b_3T</strain>
    </source>
</reference>